<dbReference type="Proteomes" id="UP000299102">
    <property type="component" value="Unassembled WGS sequence"/>
</dbReference>
<feature type="compositionally biased region" description="Polar residues" evidence="1">
    <location>
        <begin position="120"/>
        <end position="137"/>
    </location>
</feature>
<name>A0A4C1VK67_EUMVA</name>
<organism evidence="2 3">
    <name type="scientific">Eumeta variegata</name>
    <name type="common">Bagworm moth</name>
    <name type="synonym">Eumeta japonica</name>
    <dbReference type="NCBI Taxonomy" id="151549"/>
    <lineage>
        <taxon>Eukaryota</taxon>
        <taxon>Metazoa</taxon>
        <taxon>Ecdysozoa</taxon>
        <taxon>Arthropoda</taxon>
        <taxon>Hexapoda</taxon>
        <taxon>Insecta</taxon>
        <taxon>Pterygota</taxon>
        <taxon>Neoptera</taxon>
        <taxon>Endopterygota</taxon>
        <taxon>Lepidoptera</taxon>
        <taxon>Glossata</taxon>
        <taxon>Ditrysia</taxon>
        <taxon>Tineoidea</taxon>
        <taxon>Psychidae</taxon>
        <taxon>Oiketicinae</taxon>
        <taxon>Eumeta</taxon>
    </lineage>
</organism>
<comment type="caution">
    <text evidence="2">The sequence shown here is derived from an EMBL/GenBank/DDBJ whole genome shotgun (WGS) entry which is preliminary data.</text>
</comment>
<keyword evidence="3" id="KW-1185">Reference proteome</keyword>
<evidence type="ECO:0000313" key="2">
    <source>
        <dbReference type="EMBL" id="GBP38115.1"/>
    </source>
</evidence>
<sequence length="193" mass="21281">MNRSPLQVVNWYRLKVAPAAGCARAPRNETLMSATLRVVLRGYRSRAARTLTLTSGRNHAEFDGLAFSNFTFGRSTRAPPAPPAQPHRAAQLIGHPDKQTDQNYKSSRIGVSGVIGTNSATSDSDLSYDTTKGNTSGRALRADEGRCARARADRSAVRPPLEYFWHLWAEAPRSQLLPLDRIQRRASRLPATL</sequence>
<gene>
    <name evidence="2" type="ORF">EVAR_80398_1</name>
</gene>
<evidence type="ECO:0000256" key="1">
    <source>
        <dbReference type="SAM" id="MobiDB-lite"/>
    </source>
</evidence>
<dbReference type="OrthoDB" id="7468774at2759"/>
<protein>
    <submittedName>
        <fullName evidence="2">Uncharacterized protein</fullName>
    </submittedName>
</protein>
<proteinExistence type="predicted"/>
<feature type="region of interest" description="Disordered" evidence="1">
    <location>
        <begin position="120"/>
        <end position="140"/>
    </location>
</feature>
<reference evidence="2 3" key="1">
    <citation type="journal article" date="2019" name="Commun. Biol.">
        <title>The bagworm genome reveals a unique fibroin gene that provides high tensile strength.</title>
        <authorList>
            <person name="Kono N."/>
            <person name="Nakamura H."/>
            <person name="Ohtoshi R."/>
            <person name="Tomita M."/>
            <person name="Numata K."/>
            <person name="Arakawa K."/>
        </authorList>
    </citation>
    <scope>NUCLEOTIDE SEQUENCE [LARGE SCALE GENOMIC DNA]</scope>
</reference>
<evidence type="ECO:0000313" key="3">
    <source>
        <dbReference type="Proteomes" id="UP000299102"/>
    </source>
</evidence>
<accession>A0A4C1VK67</accession>
<dbReference type="AlphaFoldDB" id="A0A4C1VK67"/>
<dbReference type="EMBL" id="BGZK01000344">
    <property type="protein sequence ID" value="GBP38115.1"/>
    <property type="molecule type" value="Genomic_DNA"/>
</dbReference>